<dbReference type="EMBL" id="WXFA01000016">
    <property type="protein sequence ID" value="MBM3093470.1"/>
    <property type="molecule type" value="Genomic_DNA"/>
</dbReference>
<accession>A0AAW4FQ69</accession>
<keyword evidence="4" id="KW-0378">Hydrolase</keyword>
<dbReference type="InterPro" id="IPR000120">
    <property type="entry name" value="Amidase"/>
</dbReference>
<dbReference type="InterPro" id="IPR023631">
    <property type="entry name" value="Amidase_dom"/>
</dbReference>
<dbReference type="RefSeq" id="WP_057212684.1">
    <property type="nucleotide sequence ID" value="NZ_CP083371.1"/>
</dbReference>
<dbReference type="Pfam" id="PF01425">
    <property type="entry name" value="Amidase"/>
    <property type="match status" value="1"/>
</dbReference>
<comment type="function">
    <text evidence="1">Hydrolyzes indole-3-acetamide (IAM) into indole-3-acetic acid (IAA).</text>
</comment>
<dbReference type="NCBIfam" id="NF004766">
    <property type="entry name" value="PRK06102.1"/>
    <property type="match status" value="1"/>
</dbReference>
<dbReference type="InterPro" id="IPR020556">
    <property type="entry name" value="Amidase_CS"/>
</dbReference>
<dbReference type="PROSITE" id="PS00571">
    <property type="entry name" value="AMIDASES"/>
    <property type="match status" value="1"/>
</dbReference>
<dbReference type="NCBIfam" id="NF005460">
    <property type="entry name" value="PRK07056.1"/>
    <property type="match status" value="1"/>
</dbReference>
<evidence type="ECO:0000256" key="2">
    <source>
        <dbReference type="ARBA" id="ARBA00021874"/>
    </source>
</evidence>
<gene>
    <name evidence="4" type="ORF">GFB56_22135</name>
</gene>
<evidence type="ECO:0000259" key="3">
    <source>
        <dbReference type="Pfam" id="PF01425"/>
    </source>
</evidence>
<name>A0AAW4FQ69_9HYPH</name>
<evidence type="ECO:0000256" key="1">
    <source>
        <dbReference type="ARBA" id="ARBA00003871"/>
    </source>
</evidence>
<keyword evidence="5" id="KW-1185">Reference proteome</keyword>
<dbReference type="PANTHER" id="PTHR11895">
    <property type="entry name" value="TRANSAMIDASE"/>
    <property type="match status" value="1"/>
</dbReference>
<organism evidence="4 5">
    <name type="scientific">Ensifer canadensis</name>
    <dbReference type="NCBI Taxonomy" id="555315"/>
    <lineage>
        <taxon>Bacteria</taxon>
        <taxon>Pseudomonadati</taxon>
        <taxon>Pseudomonadota</taxon>
        <taxon>Alphaproteobacteria</taxon>
        <taxon>Hyphomicrobiales</taxon>
        <taxon>Rhizobiaceae</taxon>
        <taxon>Sinorhizobium/Ensifer group</taxon>
        <taxon>Ensifer</taxon>
    </lineage>
</organism>
<feature type="domain" description="Amidase" evidence="3">
    <location>
        <begin position="26"/>
        <end position="442"/>
    </location>
</feature>
<dbReference type="PANTHER" id="PTHR11895:SF176">
    <property type="entry name" value="AMIDASE AMID-RELATED"/>
    <property type="match status" value="1"/>
</dbReference>
<dbReference type="Gene3D" id="3.90.1300.10">
    <property type="entry name" value="Amidase signature (AS) domain"/>
    <property type="match status" value="1"/>
</dbReference>
<reference evidence="4 5" key="1">
    <citation type="submission" date="2020-01" db="EMBL/GenBank/DDBJ databases">
        <title>Draft genome assembly of Ensifer adhaerens T173.</title>
        <authorList>
            <person name="Craig J.E."/>
            <person name="Stinchcombe J.R."/>
        </authorList>
    </citation>
    <scope>NUCLEOTIDE SEQUENCE [LARGE SCALE GENOMIC DNA]</scope>
    <source>
        <strain evidence="4 5">T173</strain>
    </source>
</reference>
<sequence>MTQDFSGRSIAQLSVLLQSGALDPRELTRWTLERIRSHDDQAIFTTILPERAMREAEASARRIAAGRSFGLLDGIPVAWKDLFAIKGVATTAGSVVLKDAPAAQEDAAMVTALGHAGMVSVGRVNMSEFAFSGLGINPHYGTPRNPRARDVDRLPGGSSSGSGAAVAADLVPVSIGTDTGGSIRIPAAFNGIVGYKATRGRYSMRGVFPLAKSLDSLGPLCRTVQDAVWVDAAMRGLPAPEIRRGSLDGLSLVVPTTVVFDGAEDGVVSAFEAGLGRLERAGARVRRQPFPAFERIFETMARHGPLVTAEAFALHRDRLEGSQAASMDQRVVARARLGQNISLSDYVETLNTREALIAEIAAHIGSNELVAYPTVAHVAPPTAPLLNDDALFVETNARTLRNTSIGNFLDWCGVSLPCGIGAAGMPVGLLLSAQPHHDAHLLSMALAAEAIVRAD</sequence>
<dbReference type="GO" id="GO:0016787">
    <property type="term" value="F:hydrolase activity"/>
    <property type="evidence" value="ECO:0007669"/>
    <property type="project" value="UniProtKB-KW"/>
</dbReference>
<protein>
    <recommendedName>
        <fullName evidence="2">Indoleacetamide hydrolase</fullName>
    </recommendedName>
</protein>
<dbReference type="Proteomes" id="UP000744980">
    <property type="component" value="Unassembled WGS sequence"/>
</dbReference>
<evidence type="ECO:0000313" key="5">
    <source>
        <dbReference type="Proteomes" id="UP000744980"/>
    </source>
</evidence>
<dbReference type="InterPro" id="IPR036928">
    <property type="entry name" value="AS_sf"/>
</dbReference>
<dbReference type="AlphaFoldDB" id="A0AAW4FQ69"/>
<dbReference type="SUPFAM" id="SSF75304">
    <property type="entry name" value="Amidase signature (AS) enzymes"/>
    <property type="match status" value="1"/>
</dbReference>
<comment type="caution">
    <text evidence="4">The sequence shown here is derived from an EMBL/GenBank/DDBJ whole genome shotgun (WGS) entry which is preliminary data.</text>
</comment>
<proteinExistence type="predicted"/>
<evidence type="ECO:0000313" key="4">
    <source>
        <dbReference type="EMBL" id="MBM3093470.1"/>
    </source>
</evidence>